<evidence type="ECO:0000313" key="2">
    <source>
        <dbReference type="EMBL" id="KAK5905332.1"/>
    </source>
</evidence>
<name>A0AAN8H7X3_9TELE</name>
<evidence type="ECO:0000256" key="1">
    <source>
        <dbReference type="SAM" id="MobiDB-lite"/>
    </source>
</evidence>
<organism evidence="2 3">
    <name type="scientific">Champsocephalus esox</name>
    <name type="common">pike icefish</name>
    <dbReference type="NCBI Taxonomy" id="159716"/>
    <lineage>
        <taxon>Eukaryota</taxon>
        <taxon>Metazoa</taxon>
        <taxon>Chordata</taxon>
        <taxon>Craniata</taxon>
        <taxon>Vertebrata</taxon>
        <taxon>Euteleostomi</taxon>
        <taxon>Actinopterygii</taxon>
        <taxon>Neopterygii</taxon>
        <taxon>Teleostei</taxon>
        <taxon>Neoteleostei</taxon>
        <taxon>Acanthomorphata</taxon>
        <taxon>Eupercaria</taxon>
        <taxon>Perciformes</taxon>
        <taxon>Notothenioidei</taxon>
        <taxon>Channichthyidae</taxon>
        <taxon>Champsocephalus</taxon>
    </lineage>
</organism>
<proteinExistence type="predicted"/>
<gene>
    <name evidence="2" type="ORF">CesoFtcFv8_006808</name>
</gene>
<dbReference type="AlphaFoldDB" id="A0AAN8H7X3"/>
<dbReference type="Proteomes" id="UP001335648">
    <property type="component" value="Unassembled WGS sequence"/>
</dbReference>
<feature type="compositionally biased region" description="Polar residues" evidence="1">
    <location>
        <begin position="26"/>
        <end position="36"/>
    </location>
</feature>
<dbReference type="EMBL" id="JAULUE010002050">
    <property type="protein sequence ID" value="KAK5905332.1"/>
    <property type="molecule type" value="Genomic_DNA"/>
</dbReference>
<evidence type="ECO:0000313" key="3">
    <source>
        <dbReference type="Proteomes" id="UP001335648"/>
    </source>
</evidence>
<comment type="caution">
    <text evidence="2">The sequence shown here is derived from an EMBL/GenBank/DDBJ whole genome shotgun (WGS) entry which is preliminary data.</text>
</comment>
<reference evidence="2 3" key="1">
    <citation type="journal article" date="2023" name="Mol. Biol. Evol.">
        <title>Genomics of Secondarily Temperate Adaptation in the Only Non-Antarctic Icefish.</title>
        <authorList>
            <person name="Rivera-Colon A.G."/>
            <person name="Rayamajhi N."/>
            <person name="Minhas B.F."/>
            <person name="Madrigal G."/>
            <person name="Bilyk K.T."/>
            <person name="Yoon V."/>
            <person name="Hune M."/>
            <person name="Gregory S."/>
            <person name="Cheng C.H.C."/>
            <person name="Catchen J.M."/>
        </authorList>
    </citation>
    <scope>NUCLEOTIDE SEQUENCE [LARGE SCALE GENOMIC DNA]</scope>
    <source>
        <strain evidence="2">JC2023a</strain>
    </source>
</reference>
<keyword evidence="3" id="KW-1185">Reference proteome</keyword>
<feature type="region of interest" description="Disordered" evidence="1">
    <location>
        <begin position="20"/>
        <end position="53"/>
    </location>
</feature>
<protein>
    <submittedName>
        <fullName evidence="2">Uncharacterized protein</fullName>
    </submittedName>
</protein>
<sequence length="67" mass="7325">MTSGCRVLLCPKRNAFLSHKERERNTLGSSTSTQAHSRPLSIRPGATPSPQLPADWTWGYTLTTAPS</sequence>
<accession>A0AAN8H7X3</accession>